<dbReference type="Gene3D" id="1.20.120.450">
    <property type="entry name" value="dinb family like domain"/>
    <property type="match status" value="1"/>
</dbReference>
<reference evidence="2 3" key="1">
    <citation type="submission" date="2019-02" db="EMBL/GenBank/DDBJ databases">
        <title>Deep-cultivation of Planctomycetes and their phenomic and genomic characterization uncovers novel biology.</title>
        <authorList>
            <person name="Wiegand S."/>
            <person name="Jogler M."/>
            <person name="Boedeker C."/>
            <person name="Pinto D."/>
            <person name="Vollmers J."/>
            <person name="Rivas-Marin E."/>
            <person name="Kohn T."/>
            <person name="Peeters S.H."/>
            <person name="Heuer A."/>
            <person name="Rast P."/>
            <person name="Oberbeckmann S."/>
            <person name="Bunk B."/>
            <person name="Jeske O."/>
            <person name="Meyerdierks A."/>
            <person name="Storesund J.E."/>
            <person name="Kallscheuer N."/>
            <person name="Luecker S."/>
            <person name="Lage O.M."/>
            <person name="Pohl T."/>
            <person name="Merkel B.J."/>
            <person name="Hornburger P."/>
            <person name="Mueller R.-W."/>
            <person name="Bruemmer F."/>
            <person name="Labrenz M."/>
            <person name="Spormann A.M."/>
            <person name="Op Den Camp H."/>
            <person name="Overmann J."/>
            <person name="Amann R."/>
            <person name="Jetten M.S.M."/>
            <person name="Mascher T."/>
            <person name="Medema M.H."/>
            <person name="Devos D.P."/>
            <person name="Kaster A.-K."/>
            <person name="Ovreas L."/>
            <person name="Rohde M."/>
            <person name="Galperin M.Y."/>
            <person name="Jogler C."/>
        </authorList>
    </citation>
    <scope>NUCLEOTIDE SEQUENCE [LARGE SCALE GENOMIC DNA]</scope>
    <source>
        <strain evidence="2 3">KOR42</strain>
    </source>
</reference>
<dbReference type="InterPro" id="IPR034660">
    <property type="entry name" value="DinB/YfiT-like"/>
</dbReference>
<sequence>MNSREALRISMETGELVALTYLEGLTDDEMMLRPATGANHINWQFGHLILSEHKFMMQIDAESVPDLPDGFEMMYARETISIDDPERFLKKAELLEVYRAQRTASKQILDRMTDDELDQKTGIDYAPNFGALFSMLGSHQLMHAGQWAVVRRQLGRIPLI</sequence>
<keyword evidence="3" id="KW-1185">Reference proteome</keyword>
<protein>
    <submittedName>
        <fullName evidence="2">DinB superfamily protein</fullName>
    </submittedName>
</protein>
<dbReference type="RefSeq" id="WP_146506826.1">
    <property type="nucleotide sequence ID" value="NZ_SIHI01000001.1"/>
</dbReference>
<name>A0A5C5X3W8_9PLAN</name>
<dbReference type="Proteomes" id="UP000317243">
    <property type="component" value="Unassembled WGS sequence"/>
</dbReference>
<evidence type="ECO:0000313" key="2">
    <source>
        <dbReference type="EMBL" id="TWT56923.1"/>
    </source>
</evidence>
<organism evidence="2 3">
    <name type="scientific">Thalassoglobus neptunius</name>
    <dbReference type="NCBI Taxonomy" id="1938619"/>
    <lineage>
        <taxon>Bacteria</taxon>
        <taxon>Pseudomonadati</taxon>
        <taxon>Planctomycetota</taxon>
        <taxon>Planctomycetia</taxon>
        <taxon>Planctomycetales</taxon>
        <taxon>Planctomycetaceae</taxon>
        <taxon>Thalassoglobus</taxon>
    </lineage>
</organism>
<dbReference type="EMBL" id="SIHI01000001">
    <property type="protein sequence ID" value="TWT56923.1"/>
    <property type="molecule type" value="Genomic_DNA"/>
</dbReference>
<proteinExistence type="predicted"/>
<evidence type="ECO:0000259" key="1">
    <source>
        <dbReference type="Pfam" id="PF12867"/>
    </source>
</evidence>
<comment type="caution">
    <text evidence="2">The sequence shown here is derived from an EMBL/GenBank/DDBJ whole genome shotgun (WGS) entry which is preliminary data.</text>
</comment>
<accession>A0A5C5X3W8</accession>
<gene>
    <name evidence="2" type="ORF">KOR42_02790</name>
</gene>
<dbReference type="InterPro" id="IPR024775">
    <property type="entry name" value="DinB-like"/>
</dbReference>
<dbReference type="Pfam" id="PF12867">
    <property type="entry name" value="DinB_2"/>
    <property type="match status" value="1"/>
</dbReference>
<feature type="domain" description="DinB-like" evidence="1">
    <location>
        <begin position="19"/>
        <end position="146"/>
    </location>
</feature>
<evidence type="ECO:0000313" key="3">
    <source>
        <dbReference type="Proteomes" id="UP000317243"/>
    </source>
</evidence>
<dbReference type="OrthoDB" id="267642at2"/>
<dbReference type="AlphaFoldDB" id="A0A5C5X3W8"/>
<dbReference type="SUPFAM" id="SSF109854">
    <property type="entry name" value="DinB/YfiT-like putative metalloenzymes"/>
    <property type="match status" value="1"/>
</dbReference>